<protein>
    <recommendedName>
        <fullName evidence="6">Lipocalin-like domain-containing protein</fullName>
    </recommendedName>
</protein>
<proteinExistence type="predicted"/>
<feature type="chain" id="PRO_5010834692" description="Lipocalin-like domain-containing protein" evidence="1">
    <location>
        <begin position="20"/>
        <end position="153"/>
    </location>
</feature>
<evidence type="ECO:0000313" key="4">
    <source>
        <dbReference type="Proteomes" id="UP000004671"/>
    </source>
</evidence>
<evidence type="ECO:0000313" key="2">
    <source>
        <dbReference type="EMBL" id="APF19671.1"/>
    </source>
</evidence>
<dbReference type="EMBL" id="CP018099">
    <property type="protein sequence ID" value="APF19671.1"/>
    <property type="molecule type" value="Genomic_DNA"/>
</dbReference>
<dbReference type="PaxDb" id="880073-Calab_0134"/>
<evidence type="ECO:0000256" key="1">
    <source>
        <dbReference type="SAM" id="SignalP"/>
    </source>
</evidence>
<reference evidence="3 4" key="1">
    <citation type="submission" date="2011-09" db="EMBL/GenBank/DDBJ databases">
        <title>The permanent draft genome of Caldithrix abyssi DSM 13497.</title>
        <authorList>
            <consortium name="US DOE Joint Genome Institute (JGI-PGF)"/>
            <person name="Lucas S."/>
            <person name="Han J."/>
            <person name="Lapidus A."/>
            <person name="Bruce D."/>
            <person name="Goodwin L."/>
            <person name="Pitluck S."/>
            <person name="Peters L."/>
            <person name="Kyrpides N."/>
            <person name="Mavromatis K."/>
            <person name="Ivanova N."/>
            <person name="Mikhailova N."/>
            <person name="Chertkov O."/>
            <person name="Detter J.C."/>
            <person name="Tapia R."/>
            <person name="Han C."/>
            <person name="Land M."/>
            <person name="Hauser L."/>
            <person name="Markowitz V."/>
            <person name="Cheng J.-F."/>
            <person name="Hugenholtz P."/>
            <person name="Woyke T."/>
            <person name="Wu D."/>
            <person name="Spring S."/>
            <person name="Brambilla E."/>
            <person name="Klenk H.-P."/>
            <person name="Eisen J.A."/>
        </authorList>
    </citation>
    <scope>NUCLEOTIDE SEQUENCE [LARGE SCALE GENOMIC DNA]</scope>
    <source>
        <strain evidence="3 4">DSM 13497</strain>
    </source>
</reference>
<dbReference type="EMBL" id="CM001402">
    <property type="protein sequence ID" value="EHO39787.1"/>
    <property type="molecule type" value="Genomic_DNA"/>
</dbReference>
<gene>
    <name evidence="2" type="ORF">Cabys_2923</name>
    <name evidence="3" type="ORF">Calab_0134</name>
</gene>
<accession>H1XYG9</accession>
<sequence length="153" mass="17141" precursor="true">MKILVTLFMGILLSSVLFLGCGQDGEDGKAYLSFTWDWYVDSYTDNNPGVPSTIHEYTDYEVAPGTYYYEYYCSDGLGNYWGYEGTYKITINKGEKGGFLVDGEDGEDNYFRMTLSGSGPSMSLNKSIKISEKKSSLTPVKNLALLGFLWKKV</sequence>
<keyword evidence="1" id="KW-0732">Signal</keyword>
<dbReference type="Proteomes" id="UP000183868">
    <property type="component" value="Chromosome"/>
</dbReference>
<dbReference type="KEGG" id="caby:Cabys_2923"/>
<dbReference type="Proteomes" id="UP000004671">
    <property type="component" value="Chromosome"/>
</dbReference>
<reference evidence="2 5" key="2">
    <citation type="submission" date="2016-11" db="EMBL/GenBank/DDBJ databases">
        <title>Genomic analysis of Caldithrix abyssi and proposal of a novel bacterial phylum Caldithrichaeota.</title>
        <authorList>
            <person name="Kublanov I."/>
            <person name="Sigalova O."/>
            <person name="Gavrilov S."/>
            <person name="Lebedinsky A."/>
            <person name="Ivanova N."/>
            <person name="Daum C."/>
            <person name="Reddy T."/>
            <person name="Klenk H.P."/>
            <person name="Goker M."/>
            <person name="Reva O."/>
            <person name="Miroshnichenko M."/>
            <person name="Kyprides N."/>
            <person name="Woyke T."/>
            <person name="Gelfand M."/>
        </authorList>
    </citation>
    <scope>NUCLEOTIDE SEQUENCE [LARGE SCALE GENOMIC DNA]</scope>
    <source>
        <strain evidence="2 5">LF13</strain>
    </source>
</reference>
<dbReference type="HOGENOM" id="CLU_1709837_0_0_0"/>
<dbReference type="RefSeq" id="WP_006926670.1">
    <property type="nucleotide sequence ID" value="NZ_CM001402.1"/>
</dbReference>
<evidence type="ECO:0000313" key="3">
    <source>
        <dbReference type="EMBL" id="EHO39787.1"/>
    </source>
</evidence>
<dbReference type="AlphaFoldDB" id="H1XYG9"/>
<keyword evidence="4" id="KW-1185">Reference proteome</keyword>
<evidence type="ECO:0000313" key="5">
    <source>
        <dbReference type="Proteomes" id="UP000183868"/>
    </source>
</evidence>
<feature type="signal peptide" evidence="1">
    <location>
        <begin position="1"/>
        <end position="19"/>
    </location>
</feature>
<name>H1XYG9_CALAY</name>
<evidence type="ECO:0008006" key="6">
    <source>
        <dbReference type="Google" id="ProtNLM"/>
    </source>
</evidence>
<dbReference type="PROSITE" id="PS51257">
    <property type="entry name" value="PROKAR_LIPOPROTEIN"/>
    <property type="match status" value="1"/>
</dbReference>
<organism evidence="3 4">
    <name type="scientific">Caldithrix abyssi DSM 13497</name>
    <dbReference type="NCBI Taxonomy" id="880073"/>
    <lineage>
        <taxon>Bacteria</taxon>
        <taxon>Pseudomonadati</taxon>
        <taxon>Calditrichota</taxon>
        <taxon>Calditrichia</taxon>
        <taxon>Calditrichales</taxon>
        <taxon>Calditrichaceae</taxon>
        <taxon>Caldithrix</taxon>
    </lineage>
</organism>